<protein>
    <submittedName>
        <fullName evidence="4">Taurine-pyruvate aminotransferase</fullName>
        <ecNumber evidence="4">2.6.1.77</ecNumber>
    </submittedName>
</protein>
<keyword evidence="5" id="KW-1185">Reference proteome</keyword>
<dbReference type="GO" id="GO:0031299">
    <property type="term" value="F:taurine-pyruvate aminotransferase activity"/>
    <property type="evidence" value="ECO:0007669"/>
    <property type="project" value="UniProtKB-EC"/>
</dbReference>
<dbReference type="InterPro" id="IPR015422">
    <property type="entry name" value="PyrdxlP-dep_Trfase_small"/>
</dbReference>
<dbReference type="InterPro" id="IPR015421">
    <property type="entry name" value="PyrdxlP-dep_Trfase_major"/>
</dbReference>
<accession>A0ABT9Y3P6</accession>
<dbReference type="RefSeq" id="WP_307222296.1">
    <property type="nucleotide sequence ID" value="NZ_CP116940.1"/>
</dbReference>
<evidence type="ECO:0000256" key="1">
    <source>
        <dbReference type="ARBA" id="ARBA00008954"/>
    </source>
</evidence>
<dbReference type="Pfam" id="PF00202">
    <property type="entry name" value="Aminotran_3"/>
    <property type="match status" value="1"/>
</dbReference>
<dbReference type="Gene3D" id="3.90.1150.10">
    <property type="entry name" value="Aspartate Aminotransferase, domain 1"/>
    <property type="match status" value="1"/>
</dbReference>
<proteinExistence type="inferred from homology"/>
<evidence type="ECO:0000256" key="2">
    <source>
        <dbReference type="ARBA" id="ARBA00022898"/>
    </source>
</evidence>
<dbReference type="EC" id="2.6.1.77" evidence="4"/>
<dbReference type="Proteomes" id="UP001239167">
    <property type="component" value="Unassembled WGS sequence"/>
</dbReference>
<dbReference type="Gene3D" id="3.40.640.10">
    <property type="entry name" value="Type I PLP-dependent aspartate aminotransferase-like (Major domain)"/>
    <property type="match status" value="1"/>
</dbReference>
<dbReference type="InterPro" id="IPR049704">
    <property type="entry name" value="Aminotrans_3_PPA_site"/>
</dbReference>
<dbReference type="PANTHER" id="PTHR43094:SF1">
    <property type="entry name" value="AMINOTRANSFERASE CLASS-III"/>
    <property type="match status" value="1"/>
</dbReference>
<dbReference type="PROSITE" id="PS00600">
    <property type="entry name" value="AA_TRANSFER_CLASS_3"/>
    <property type="match status" value="1"/>
</dbReference>
<evidence type="ECO:0000313" key="4">
    <source>
        <dbReference type="EMBL" id="MDQ0202447.1"/>
    </source>
</evidence>
<dbReference type="InterPro" id="IPR015424">
    <property type="entry name" value="PyrdxlP-dep_Trfase"/>
</dbReference>
<keyword evidence="4" id="KW-0032">Aminotransferase</keyword>
<reference evidence="4 5" key="1">
    <citation type="submission" date="2023-07" db="EMBL/GenBank/DDBJ databases">
        <title>Genomic Encyclopedia of Type Strains, Phase IV (KMG-IV): sequencing the most valuable type-strain genomes for metagenomic binning, comparative biology and taxonomic classification.</title>
        <authorList>
            <person name="Goeker M."/>
        </authorList>
    </citation>
    <scope>NUCLEOTIDE SEQUENCE [LARGE SCALE GENOMIC DNA]</scope>
    <source>
        <strain evidence="4 5">DSM 16980</strain>
    </source>
</reference>
<dbReference type="CDD" id="cd00610">
    <property type="entry name" value="OAT_like"/>
    <property type="match status" value="1"/>
</dbReference>
<dbReference type="SUPFAM" id="SSF53383">
    <property type="entry name" value="PLP-dependent transferases"/>
    <property type="match status" value="1"/>
</dbReference>
<dbReference type="NCBIfam" id="NF005812">
    <property type="entry name" value="PRK07678.1"/>
    <property type="match status" value="1"/>
</dbReference>
<dbReference type="InterPro" id="IPR005814">
    <property type="entry name" value="Aminotrans_3"/>
</dbReference>
<comment type="similarity">
    <text evidence="1 3">Belongs to the class-III pyridoxal-phosphate-dependent aminotransferase family.</text>
</comment>
<keyword evidence="4" id="KW-0808">Transferase</keyword>
<name>A0ABT9Y3P6_9FIRM</name>
<gene>
    <name evidence="4" type="ORF">J2S01_000132</name>
</gene>
<dbReference type="EMBL" id="JAUSUE010000001">
    <property type="protein sequence ID" value="MDQ0202447.1"/>
    <property type="molecule type" value="Genomic_DNA"/>
</dbReference>
<comment type="caution">
    <text evidence="4">The sequence shown here is derived from an EMBL/GenBank/DDBJ whole genome shotgun (WGS) entry which is preliminary data.</text>
</comment>
<dbReference type="PIRSF" id="PIRSF000521">
    <property type="entry name" value="Transaminase_4ab_Lys_Orn"/>
    <property type="match status" value="1"/>
</dbReference>
<sequence length="457" mass="50581">MKDIEQTQELIDIDKKHLWHHITQHKIFEYKEPFIIAEGKGCRIKDIHGREFLDAVSGGVWCVNAGYGQESIAKAAYRQLVRLPYYSGSAGNPPAILLAQKLSQMIPELSRVYFSSSGSEANEKAFKLARQYNRLKYKMNKYKILYRERDYHGTTLAALSATGQAERTEAYGPFVPGFKSIPAAYCYRCPFGKKYPSCDIQCAHVLEKVIRQENPDTVGALILEPITAGGGIIIPVAEYFEIIQKICRKYAVLLIIDEVVTGFGRTGKAFGHFHWGVRPDIVTTAKGITSSYMPLSATMATEKIFNEFISGSADKTGYFRDISTFGGSAGACAAALENIKIMQEQQLFVNSEKMGAYLLEKLNEFRDMPIIGDIRGKGLFVGIELVSDRKSKMPINEACMAAIVNKAAQCGVLIGKMNRSIPGQNNVLVLAPALVVNKDEIDKIVSAVHNALAEIRV</sequence>
<evidence type="ECO:0000313" key="5">
    <source>
        <dbReference type="Proteomes" id="UP001239167"/>
    </source>
</evidence>
<keyword evidence="2 3" id="KW-0663">Pyridoxal phosphate</keyword>
<dbReference type="PANTHER" id="PTHR43094">
    <property type="entry name" value="AMINOTRANSFERASE"/>
    <property type="match status" value="1"/>
</dbReference>
<organism evidence="4 5">
    <name type="scientific">Pectinatus haikarae</name>
    <dbReference type="NCBI Taxonomy" id="349096"/>
    <lineage>
        <taxon>Bacteria</taxon>
        <taxon>Bacillati</taxon>
        <taxon>Bacillota</taxon>
        <taxon>Negativicutes</taxon>
        <taxon>Selenomonadales</taxon>
        <taxon>Selenomonadaceae</taxon>
        <taxon>Pectinatus</taxon>
    </lineage>
</organism>
<evidence type="ECO:0000256" key="3">
    <source>
        <dbReference type="RuleBase" id="RU003560"/>
    </source>
</evidence>